<dbReference type="Gene3D" id="3.30.1390.10">
    <property type="match status" value="1"/>
</dbReference>
<accession>K9HBK3</accession>
<dbReference type="HAMAP" id="MF_00368">
    <property type="entry name" value="Ribosomal_bL12"/>
    <property type="match status" value="1"/>
</dbReference>
<dbReference type="SUPFAM" id="SSF54736">
    <property type="entry name" value="ClpS-like"/>
    <property type="match status" value="1"/>
</dbReference>
<evidence type="ECO:0000259" key="5">
    <source>
        <dbReference type="Pfam" id="PF00542"/>
    </source>
</evidence>
<evidence type="ECO:0000256" key="4">
    <source>
        <dbReference type="HAMAP-Rule" id="MF_00368"/>
    </source>
</evidence>
<evidence type="ECO:0000256" key="2">
    <source>
        <dbReference type="ARBA" id="ARBA00022980"/>
    </source>
</evidence>
<dbReference type="eggNOG" id="COG0222">
    <property type="taxonomic scope" value="Bacteria"/>
</dbReference>
<dbReference type="FunFam" id="3.30.1390.10:FF:000001">
    <property type="entry name" value="50S ribosomal protein L7/L12"/>
    <property type="match status" value="1"/>
</dbReference>
<dbReference type="STRING" id="1238182.C882_2938"/>
<dbReference type="SUPFAM" id="SSF48300">
    <property type="entry name" value="Ribosomal protein L7/12, oligomerisation (N-terminal) domain"/>
    <property type="match status" value="1"/>
</dbReference>
<evidence type="ECO:0000313" key="7">
    <source>
        <dbReference type="EMBL" id="EKV26106.1"/>
    </source>
</evidence>
<dbReference type="GO" id="GO:0003735">
    <property type="term" value="F:structural constituent of ribosome"/>
    <property type="evidence" value="ECO:0007669"/>
    <property type="project" value="InterPro"/>
</dbReference>
<dbReference type="NCBIfam" id="TIGR00855">
    <property type="entry name" value="L12"/>
    <property type="match status" value="1"/>
</dbReference>
<sequence length="142" mass="14981">MALRIDAGRMKPQEKFEMADLEKLVDELSNLTVLEAAELSKMLEEKWGVSAAAPVAVAGAAPAAGGAAAAEEKTEFDVILASAGEKKINVIKEVRAITGLGLKEAKELVEGAPKPIKEGVDKDEAEKLKKQLEEAGASVELK</sequence>
<comment type="caution">
    <text evidence="7">The sequence shown here is derived from an EMBL/GenBank/DDBJ whole genome shotgun (WGS) entry which is preliminary data.</text>
</comment>
<feature type="domain" description="Large ribosomal subunit protein bL12 C-terminal" evidence="5">
    <location>
        <begin position="76"/>
        <end position="142"/>
    </location>
</feature>
<dbReference type="Gene3D" id="1.20.5.710">
    <property type="entry name" value="Single helix bin"/>
    <property type="match status" value="1"/>
</dbReference>
<dbReference type="PANTHER" id="PTHR45987">
    <property type="entry name" value="39S RIBOSOMAL PROTEIN L12"/>
    <property type="match status" value="1"/>
</dbReference>
<dbReference type="InterPro" id="IPR013823">
    <property type="entry name" value="Ribosomal_bL12_C"/>
</dbReference>
<dbReference type="Proteomes" id="UP000009881">
    <property type="component" value="Unassembled WGS sequence"/>
</dbReference>
<dbReference type="GO" id="GO:0006412">
    <property type="term" value="P:translation"/>
    <property type="evidence" value="ECO:0007669"/>
    <property type="project" value="UniProtKB-UniRule"/>
</dbReference>
<organism evidence="7 8">
    <name type="scientific">Caenispirillum salinarum AK4</name>
    <dbReference type="NCBI Taxonomy" id="1238182"/>
    <lineage>
        <taxon>Bacteria</taxon>
        <taxon>Pseudomonadati</taxon>
        <taxon>Pseudomonadota</taxon>
        <taxon>Alphaproteobacteria</taxon>
        <taxon>Rhodospirillales</taxon>
        <taxon>Novispirillaceae</taxon>
        <taxon>Caenispirillum</taxon>
    </lineage>
</organism>
<keyword evidence="2 4" id="KW-0689">Ribosomal protein</keyword>
<reference evidence="7 8" key="1">
    <citation type="journal article" date="2013" name="Genome Announc.">
        <title>Draft Genome Sequence of an Alphaproteobacterium, Caenispirillum salinarum AK4(T), Isolated from a Solar Saltern.</title>
        <authorList>
            <person name="Khatri I."/>
            <person name="Singh A."/>
            <person name="Korpole S."/>
            <person name="Pinnaka A.K."/>
            <person name="Subramanian S."/>
        </authorList>
    </citation>
    <scope>NUCLEOTIDE SEQUENCE [LARGE SCALE GENOMIC DNA]</scope>
    <source>
        <strain evidence="7 8">AK4</strain>
    </source>
</reference>
<dbReference type="GO" id="GO:0003729">
    <property type="term" value="F:mRNA binding"/>
    <property type="evidence" value="ECO:0007669"/>
    <property type="project" value="TreeGrafter"/>
</dbReference>
<dbReference type="Pfam" id="PF00542">
    <property type="entry name" value="Ribosomal_L12"/>
    <property type="match status" value="1"/>
</dbReference>
<dbReference type="Pfam" id="PF16320">
    <property type="entry name" value="Ribosomal_L12_N"/>
    <property type="match status" value="1"/>
</dbReference>
<keyword evidence="3 4" id="KW-0687">Ribonucleoprotein</keyword>
<evidence type="ECO:0000259" key="6">
    <source>
        <dbReference type="Pfam" id="PF16320"/>
    </source>
</evidence>
<proteinExistence type="inferred from homology"/>
<gene>
    <name evidence="4" type="primary">rplL</name>
    <name evidence="7" type="ORF">C882_2938</name>
</gene>
<dbReference type="InterPro" id="IPR008932">
    <property type="entry name" value="Ribosomal_bL12_oligo"/>
</dbReference>
<comment type="similarity">
    <text evidence="1 4">Belongs to the bacterial ribosomal protein bL12 family.</text>
</comment>
<comment type="function">
    <text evidence="4">Forms part of the ribosomal stalk which helps the ribosome interact with GTP-bound translation factors. Is thus essential for accurate translation.</text>
</comment>
<dbReference type="InterPro" id="IPR000206">
    <property type="entry name" value="Ribosomal_bL12"/>
</dbReference>
<dbReference type="PANTHER" id="PTHR45987:SF4">
    <property type="entry name" value="LARGE RIBOSOMAL SUBUNIT PROTEIN BL12M"/>
    <property type="match status" value="1"/>
</dbReference>
<protein>
    <recommendedName>
        <fullName evidence="4">Large ribosomal subunit protein bL12</fullName>
    </recommendedName>
</protein>
<dbReference type="AlphaFoldDB" id="K9HBK3"/>
<evidence type="ECO:0000256" key="3">
    <source>
        <dbReference type="ARBA" id="ARBA00023274"/>
    </source>
</evidence>
<name>K9HBK3_9PROT</name>
<dbReference type="EMBL" id="ANHY01000038">
    <property type="protein sequence ID" value="EKV26106.1"/>
    <property type="molecule type" value="Genomic_DNA"/>
</dbReference>
<dbReference type="CDD" id="cd00387">
    <property type="entry name" value="Ribosomal_L7_L12"/>
    <property type="match status" value="1"/>
</dbReference>
<evidence type="ECO:0000256" key="1">
    <source>
        <dbReference type="ARBA" id="ARBA00007197"/>
    </source>
</evidence>
<dbReference type="FunFam" id="1.20.5.710:FF:000007">
    <property type="entry name" value="50S ribosomal protein L7/L12"/>
    <property type="match status" value="1"/>
</dbReference>
<dbReference type="InterPro" id="IPR036235">
    <property type="entry name" value="Ribosomal_bL12_oligo_N_sf"/>
</dbReference>
<keyword evidence="8" id="KW-1185">Reference proteome</keyword>
<dbReference type="InterPro" id="IPR014719">
    <property type="entry name" value="Ribosomal_bL12_C/ClpS-like"/>
</dbReference>
<evidence type="ECO:0000313" key="8">
    <source>
        <dbReference type="Proteomes" id="UP000009881"/>
    </source>
</evidence>
<feature type="domain" description="Large ribosomal subunit protein bL12 oligomerization" evidence="6">
    <location>
        <begin position="21"/>
        <end position="68"/>
    </location>
</feature>
<comment type="subunit">
    <text evidence="4">Homodimer. Part of the ribosomal stalk of the 50S ribosomal subunit. Forms a multimeric L10(L12)X complex, where L10 forms an elongated spine to which 2 to 4 L12 dimers bind in a sequential fashion. Binds GTP-bound translation factors.</text>
</comment>
<dbReference type="GO" id="GO:0022625">
    <property type="term" value="C:cytosolic large ribosomal subunit"/>
    <property type="evidence" value="ECO:0007669"/>
    <property type="project" value="TreeGrafter"/>
</dbReference>
<dbReference type="PATRIC" id="fig|1238182.3.peg.4489"/>